<evidence type="ECO:0000259" key="2">
    <source>
        <dbReference type="PROSITE" id="PS50113"/>
    </source>
</evidence>
<dbReference type="InterPro" id="IPR043128">
    <property type="entry name" value="Rev_trsase/Diguanyl_cyclase"/>
</dbReference>
<name>A0ABT4Q5A2_9BACL</name>
<evidence type="ECO:0000313" key="4">
    <source>
        <dbReference type="EMBL" id="MCZ8512055.1"/>
    </source>
</evidence>
<dbReference type="SMART" id="SM00091">
    <property type="entry name" value="PAS"/>
    <property type="match status" value="2"/>
</dbReference>
<dbReference type="InterPro" id="IPR050469">
    <property type="entry name" value="Diguanylate_Cyclase"/>
</dbReference>
<dbReference type="PROSITE" id="PS50112">
    <property type="entry name" value="PAS"/>
    <property type="match status" value="1"/>
</dbReference>
<gene>
    <name evidence="4" type="ORF">O9H85_06360</name>
</gene>
<dbReference type="Proteomes" id="UP001527882">
    <property type="component" value="Unassembled WGS sequence"/>
</dbReference>
<dbReference type="NCBIfam" id="TIGR00229">
    <property type="entry name" value="sensory_box"/>
    <property type="match status" value="2"/>
</dbReference>
<sequence>MINLSTIDAENELFKHVFHYSDTGMALLTAEGALVKANPVLCKWLGCAESSLAGEFITKWVPHDDWSTVYSVFKKVVRERKPAAPVEFRYVKPSGEPAWLEVRLSWVGLPLPHPGLIFAQVQDMTDMQDYRKIKNEFLNHKQDLYRLIADESNDMISKIDSSGRYTYVSPACLTLLGYKPEELLGRFASELVHEDDRDGLLQQYEAVRMADGQHLHSYRVRRRDDTVIWFETAFRPLSRRKNSVQETLCISRDITARKAAEQQLLQTNELLQRISSIDALTGVSNRRAFEEKYAKEWKHCSKLQSPLSVILLDIDFFKRYNDTYGHTEGDICLQRVSAAINRAVKRPGDFVARYGGEEFVIVLPMTEAYGSSVVAEQLRSEVESLLIPHGYSDVSPYVTLSMGAATMVPSRDILPRELLIRADQALYRAKQLGRNRVELYDSSYGKER</sequence>
<dbReference type="Gene3D" id="3.30.450.20">
    <property type="entry name" value="PAS domain"/>
    <property type="match status" value="2"/>
</dbReference>
<reference evidence="4 5" key="1">
    <citation type="submission" date="2022-12" db="EMBL/GenBank/DDBJ databases">
        <title>Draft genome sequence of Paenibacillus sp. dW9.</title>
        <authorList>
            <person name="Choi E.-W."/>
            <person name="Kim D.-U."/>
        </authorList>
    </citation>
    <scope>NUCLEOTIDE SEQUENCE [LARGE SCALE GENOMIC DNA]</scope>
    <source>
        <strain evidence="5">dW9</strain>
    </source>
</reference>
<evidence type="ECO:0000259" key="3">
    <source>
        <dbReference type="PROSITE" id="PS50887"/>
    </source>
</evidence>
<dbReference type="Pfam" id="PF00989">
    <property type="entry name" value="PAS"/>
    <property type="match status" value="1"/>
</dbReference>
<dbReference type="RefSeq" id="WP_269880442.1">
    <property type="nucleotide sequence ID" value="NZ_JAQAGZ010000003.1"/>
</dbReference>
<evidence type="ECO:0000313" key="5">
    <source>
        <dbReference type="Proteomes" id="UP001527882"/>
    </source>
</evidence>
<dbReference type="NCBIfam" id="TIGR00254">
    <property type="entry name" value="GGDEF"/>
    <property type="match status" value="1"/>
</dbReference>
<feature type="domain" description="GGDEF" evidence="3">
    <location>
        <begin position="305"/>
        <end position="442"/>
    </location>
</feature>
<dbReference type="Pfam" id="PF00990">
    <property type="entry name" value="GGDEF"/>
    <property type="match status" value="1"/>
</dbReference>
<dbReference type="SMART" id="SM00267">
    <property type="entry name" value="GGDEF"/>
    <property type="match status" value="1"/>
</dbReference>
<dbReference type="InterPro" id="IPR000014">
    <property type="entry name" value="PAS"/>
</dbReference>
<dbReference type="CDD" id="cd01949">
    <property type="entry name" value="GGDEF"/>
    <property type="match status" value="1"/>
</dbReference>
<dbReference type="Gene3D" id="3.30.70.270">
    <property type="match status" value="1"/>
</dbReference>
<dbReference type="GO" id="GO:0052621">
    <property type="term" value="F:diguanylate cyclase activity"/>
    <property type="evidence" value="ECO:0007669"/>
    <property type="project" value="UniProtKB-EC"/>
</dbReference>
<dbReference type="EMBL" id="JAQAGZ010000003">
    <property type="protein sequence ID" value="MCZ8512055.1"/>
    <property type="molecule type" value="Genomic_DNA"/>
</dbReference>
<feature type="domain" description="PAS" evidence="1">
    <location>
        <begin position="141"/>
        <end position="211"/>
    </location>
</feature>
<organism evidence="4 5">
    <name type="scientific">Paenibacillus gyeongsangnamensis</name>
    <dbReference type="NCBI Taxonomy" id="3388067"/>
    <lineage>
        <taxon>Bacteria</taxon>
        <taxon>Bacillati</taxon>
        <taxon>Bacillota</taxon>
        <taxon>Bacilli</taxon>
        <taxon>Bacillales</taxon>
        <taxon>Paenibacillaceae</taxon>
        <taxon>Paenibacillus</taxon>
    </lineage>
</organism>
<dbReference type="InterPro" id="IPR013767">
    <property type="entry name" value="PAS_fold"/>
</dbReference>
<keyword evidence="4" id="KW-0548">Nucleotidyltransferase</keyword>
<keyword evidence="4" id="KW-0808">Transferase</keyword>
<dbReference type="PROSITE" id="PS50113">
    <property type="entry name" value="PAC"/>
    <property type="match status" value="1"/>
</dbReference>
<feature type="domain" description="PAC" evidence="2">
    <location>
        <begin position="214"/>
        <end position="266"/>
    </location>
</feature>
<dbReference type="EC" id="2.7.7.65" evidence="4"/>
<dbReference type="InterPro" id="IPR013656">
    <property type="entry name" value="PAS_4"/>
</dbReference>
<evidence type="ECO:0000259" key="1">
    <source>
        <dbReference type="PROSITE" id="PS50112"/>
    </source>
</evidence>
<accession>A0ABT4Q5A2</accession>
<dbReference type="PROSITE" id="PS50887">
    <property type="entry name" value="GGDEF"/>
    <property type="match status" value="1"/>
</dbReference>
<dbReference type="PANTHER" id="PTHR45138:SF9">
    <property type="entry name" value="DIGUANYLATE CYCLASE DGCM-RELATED"/>
    <property type="match status" value="1"/>
</dbReference>
<dbReference type="CDD" id="cd00130">
    <property type="entry name" value="PAS"/>
    <property type="match status" value="2"/>
</dbReference>
<dbReference type="InterPro" id="IPR029787">
    <property type="entry name" value="Nucleotide_cyclase"/>
</dbReference>
<dbReference type="InterPro" id="IPR001610">
    <property type="entry name" value="PAC"/>
</dbReference>
<proteinExistence type="predicted"/>
<comment type="caution">
    <text evidence="4">The sequence shown here is derived from an EMBL/GenBank/DDBJ whole genome shotgun (WGS) entry which is preliminary data.</text>
</comment>
<dbReference type="SUPFAM" id="SSF55073">
    <property type="entry name" value="Nucleotide cyclase"/>
    <property type="match status" value="1"/>
</dbReference>
<dbReference type="InterPro" id="IPR035965">
    <property type="entry name" value="PAS-like_dom_sf"/>
</dbReference>
<dbReference type="SMART" id="SM00086">
    <property type="entry name" value="PAC"/>
    <property type="match status" value="2"/>
</dbReference>
<protein>
    <submittedName>
        <fullName evidence="4">Diguanylate cyclase</fullName>
        <ecNumber evidence="4">2.7.7.65</ecNumber>
    </submittedName>
</protein>
<dbReference type="PANTHER" id="PTHR45138">
    <property type="entry name" value="REGULATORY COMPONENTS OF SENSORY TRANSDUCTION SYSTEM"/>
    <property type="match status" value="1"/>
</dbReference>
<dbReference type="Pfam" id="PF08448">
    <property type="entry name" value="PAS_4"/>
    <property type="match status" value="1"/>
</dbReference>
<dbReference type="InterPro" id="IPR000160">
    <property type="entry name" value="GGDEF_dom"/>
</dbReference>
<dbReference type="InterPro" id="IPR000700">
    <property type="entry name" value="PAS-assoc_C"/>
</dbReference>
<keyword evidence="5" id="KW-1185">Reference proteome</keyword>
<dbReference type="SUPFAM" id="SSF55785">
    <property type="entry name" value="PYP-like sensor domain (PAS domain)"/>
    <property type="match status" value="2"/>
</dbReference>